<dbReference type="Gene3D" id="2.60.40.790">
    <property type="match status" value="1"/>
</dbReference>
<evidence type="ECO:0000256" key="2">
    <source>
        <dbReference type="PROSITE-ProRule" id="PRU00285"/>
    </source>
</evidence>
<dbReference type="InterPro" id="IPR031107">
    <property type="entry name" value="Small_HSP"/>
</dbReference>
<evidence type="ECO:0000259" key="5">
    <source>
        <dbReference type="PROSITE" id="PS01031"/>
    </source>
</evidence>
<protein>
    <submittedName>
        <fullName evidence="6">Heat shock protein</fullName>
    </submittedName>
</protein>
<feature type="region of interest" description="Disordered" evidence="4">
    <location>
        <begin position="368"/>
        <end position="387"/>
    </location>
</feature>
<accession>A0A478EBN6</accession>
<organism evidence="6 7">
    <name type="scientific">Talaromyces pinophilus</name>
    <name type="common">Penicillium pinophilum</name>
    <dbReference type="NCBI Taxonomy" id="128442"/>
    <lineage>
        <taxon>Eukaryota</taxon>
        <taxon>Fungi</taxon>
        <taxon>Dikarya</taxon>
        <taxon>Ascomycota</taxon>
        <taxon>Pezizomycotina</taxon>
        <taxon>Eurotiomycetes</taxon>
        <taxon>Eurotiomycetidae</taxon>
        <taxon>Eurotiales</taxon>
        <taxon>Trichocomaceae</taxon>
        <taxon>Talaromyces</taxon>
        <taxon>Talaromyces sect. Talaromyces</taxon>
    </lineage>
</organism>
<evidence type="ECO:0000256" key="4">
    <source>
        <dbReference type="SAM" id="MobiDB-lite"/>
    </source>
</evidence>
<keyword evidence="7" id="KW-1185">Reference proteome</keyword>
<evidence type="ECO:0000256" key="1">
    <source>
        <dbReference type="ARBA" id="ARBA00023016"/>
    </source>
</evidence>
<feature type="compositionally biased region" description="Basic residues" evidence="4">
    <location>
        <begin position="106"/>
        <end position="124"/>
    </location>
</feature>
<proteinExistence type="inferred from homology"/>
<name>A0A478EBN6_TALPI</name>
<evidence type="ECO:0000313" key="6">
    <source>
        <dbReference type="EMBL" id="GAM42667.1"/>
    </source>
</evidence>
<evidence type="ECO:0000313" key="7">
    <source>
        <dbReference type="Proteomes" id="UP000053095"/>
    </source>
</evidence>
<feature type="region of interest" description="Disordered" evidence="4">
    <location>
        <begin position="1"/>
        <end position="124"/>
    </location>
</feature>
<feature type="compositionally biased region" description="Basic residues" evidence="4">
    <location>
        <begin position="41"/>
        <end position="56"/>
    </location>
</feature>
<reference evidence="7" key="1">
    <citation type="journal article" date="2015" name="Genome Announc.">
        <title>Draft genome sequence of Talaromyces cellulolyticus strain Y-94, a source of lignocellulosic biomass-degrading enzymes.</title>
        <authorList>
            <person name="Fujii T."/>
            <person name="Koike H."/>
            <person name="Sawayama S."/>
            <person name="Yano S."/>
            <person name="Inoue H."/>
        </authorList>
    </citation>
    <scope>NUCLEOTIDE SEQUENCE [LARGE SCALE GENOMIC DNA]</scope>
    <source>
        <strain evidence="7">Y-94</strain>
    </source>
</reference>
<sequence>MSIFFEPRPHWGPAAFMHPTPADAEDQSGDDNAERPGPHHGGPHHHRGRGGPHGHRGGPFGMRGGPFHHHGHHGHPGFEHGHGPGPREDESFGPMRWGRGGMFGPRGHHHHPYHGFHHRGHHRGGRGGVRVVPIPLGGPATGFEFLTRFASEMGNGFQDFMTGPREANNDNNKPQVDFEPRADVFDTANEYVIHVSLPGAQKPDISVEYDAQKSTVRIAGVVHRPEFSEELNAAMVWNERRREVGVFERSFKFIPSGSEAVDVDAENITAKMVDGVLIVRLPKTQKEEEVEKQNKKIVINGDEDLYDADPVEKEKDVEHEKHDAEDVTNEKHASVIEVQDEMDSMHLTSDTEAGDLLEEVDQTIYTPSHLSDEDAEEAAEYVKVDVK</sequence>
<dbReference type="InterPro" id="IPR008978">
    <property type="entry name" value="HSP20-like_chaperone"/>
</dbReference>
<dbReference type="PROSITE" id="PS01031">
    <property type="entry name" value="SHSP"/>
    <property type="match status" value="1"/>
</dbReference>
<dbReference type="Proteomes" id="UP000053095">
    <property type="component" value="Unassembled WGS sequence"/>
</dbReference>
<dbReference type="PANTHER" id="PTHR11527">
    <property type="entry name" value="HEAT-SHOCK PROTEIN 20 FAMILY MEMBER"/>
    <property type="match status" value="1"/>
</dbReference>
<dbReference type="SUPFAM" id="SSF49764">
    <property type="entry name" value="HSP20-like chaperones"/>
    <property type="match status" value="1"/>
</dbReference>
<dbReference type="Pfam" id="PF00011">
    <property type="entry name" value="HSP20"/>
    <property type="match status" value="1"/>
</dbReference>
<feature type="domain" description="SHSP" evidence="5">
    <location>
        <begin position="173"/>
        <end position="300"/>
    </location>
</feature>
<evidence type="ECO:0000256" key="3">
    <source>
        <dbReference type="RuleBase" id="RU003616"/>
    </source>
</evidence>
<comment type="similarity">
    <text evidence="2 3">Belongs to the small heat shock protein (HSP20) family.</text>
</comment>
<dbReference type="CDD" id="cd06464">
    <property type="entry name" value="ACD_sHsps-like"/>
    <property type="match status" value="1"/>
</dbReference>
<keyword evidence="1 6" id="KW-0346">Stress response</keyword>
<gene>
    <name evidence="6" type="ORF">TCE0_044f16862</name>
</gene>
<dbReference type="AlphaFoldDB" id="A0A478EBN6"/>
<dbReference type="InterPro" id="IPR002068">
    <property type="entry name" value="A-crystallin/Hsp20_dom"/>
</dbReference>
<dbReference type="EMBL" id="DF933840">
    <property type="protein sequence ID" value="GAM42667.1"/>
    <property type="molecule type" value="Genomic_DNA"/>
</dbReference>
<feature type="compositionally biased region" description="Basic residues" evidence="4">
    <location>
        <begin position="66"/>
        <end position="75"/>
    </location>
</feature>
<feature type="compositionally biased region" description="Basic and acidic residues" evidence="4">
    <location>
        <begin position="76"/>
        <end position="90"/>
    </location>
</feature>